<feature type="compositionally biased region" description="Low complexity" evidence="7">
    <location>
        <begin position="532"/>
        <end position="546"/>
    </location>
</feature>
<dbReference type="InterPro" id="IPR014001">
    <property type="entry name" value="Helicase_ATP-bd"/>
</dbReference>
<dbReference type="InterPro" id="IPR050547">
    <property type="entry name" value="DEAD_box_RNA_helicases"/>
</dbReference>
<feature type="compositionally biased region" description="Basic residues" evidence="7">
    <location>
        <begin position="547"/>
        <end position="556"/>
    </location>
</feature>
<dbReference type="Gene3D" id="3.40.50.300">
    <property type="entry name" value="P-loop containing nucleotide triphosphate hydrolases"/>
    <property type="match status" value="2"/>
</dbReference>
<dbReference type="RefSeq" id="WP_336392022.1">
    <property type="nucleotide sequence ID" value="NZ_JBAPLV010000005.1"/>
</dbReference>
<comment type="similarity">
    <text evidence="6">Belongs to the DEAD box helicase family.</text>
</comment>
<keyword evidence="2 6" id="KW-0547">Nucleotide-binding</keyword>
<dbReference type="PANTHER" id="PTHR47963:SF8">
    <property type="entry name" value="ATP-DEPENDENT RNA HELICASE DEAD"/>
    <property type="match status" value="1"/>
</dbReference>
<evidence type="ECO:0000256" key="1">
    <source>
        <dbReference type="ARBA" id="ARBA00012552"/>
    </source>
</evidence>
<feature type="compositionally biased region" description="Basic and acidic residues" evidence="7">
    <location>
        <begin position="505"/>
        <end position="525"/>
    </location>
</feature>
<keyword evidence="5 6" id="KW-0067">ATP-binding</keyword>
<dbReference type="PROSITE" id="PS51194">
    <property type="entry name" value="HELICASE_CTER"/>
    <property type="match status" value="1"/>
</dbReference>
<gene>
    <name evidence="10" type="ORF">UXQ13_06775</name>
</gene>
<organism evidence="10 11">
    <name type="scientific">Klenkia terrae</name>
    <dbReference type="NCBI Taxonomy" id="1052259"/>
    <lineage>
        <taxon>Bacteria</taxon>
        <taxon>Bacillati</taxon>
        <taxon>Actinomycetota</taxon>
        <taxon>Actinomycetes</taxon>
        <taxon>Geodermatophilales</taxon>
        <taxon>Geodermatophilaceae</taxon>
        <taxon>Klenkia</taxon>
    </lineage>
</organism>
<dbReference type="EMBL" id="JBAPLV010000005">
    <property type="protein sequence ID" value="MEI4278167.1"/>
    <property type="molecule type" value="Genomic_DNA"/>
</dbReference>
<evidence type="ECO:0000259" key="8">
    <source>
        <dbReference type="PROSITE" id="PS51192"/>
    </source>
</evidence>
<dbReference type="SUPFAM" id="SSF52540">
    <property type="entry name" value="P-loop containing nucleoside triphosphate hydrolases"/>
    <property type="match status" value="1"/>
</dbReference>
<feature type="compositionally biased region" description="Low complexity" evidence="7">
    <location>
        <begin position="558"/>
        <end position="592"/>
    </location>
</feature>
<comment type="caution">
    <text evidence="10">The sequence shown here is derived from an EMBL/GenBank/DDBJ whole genome shotgun (WGS) entry which is preliminary data.</text>
</comment>
<dbReference type="PROSITE" id="PS51192">
    <property type="entry name" value="HELICASE_ATP_BIND_1"/>
    <property type="match status" value="1"/>
</dbReference>
<evidence type="ECO:0000256" key="3">
    <source>
        <dbReference type="ARBA" id="ARBA00022801"/>
    </source>
</evidence>
<accession>A0ABU8E3E4</accession>
<dbReference type="InterPro" id="IPR044742">
    <property type="entry name" value="DEAD/DEAH_RhlB"/>
</dbReference>
<evidence type="ECO:0000256" key="2">
    <source>
        <dbReference type="ARBA" id="ARBA00022741"/>
    </source>
</evidence>
<dbReference type="GO" id="GO:0004386">
    <property type="term" value="F:helicase activity"/>
    <property type="evidence" value="ECO:0007669"/>
    <property type="project" value="UniProtKB-KW"/>
</dbReference>
<dbReference type="PANTHER" id="PTHR47963">
    <property type="entry name" value="DEAD-BOX ATP-DEPENDENT RNA HELICASE 47, MITOCHONDRIAL"/>
    <property type="match status" value="1"/>
</dbReference>
<proteinExistence type="inferred from homology"/>
<keyword evidence="4 6" id="KW-0347">Helicase</keyword>
<evidence type="ECO:0000313" key="11">
    <source>
        <dbReference type="Proteomes" id="UP001373496"/>
    </source>
</evidence>
<feature type="domain" description="Helicase ATP-binding" evidence="8">
    <location>
        <begin position="122"/>
        <end position="296"/>
    </location>
</feature>
<dbReference type="InterPro" id="IPR011545">
    <property type="entry name" value="DEAD/DEAH_box_helicase_dom"/>
</dbReference>
<dbReference type="Proteomes" id="UP001373496">
    <property type="component" value="Unassembled WGS sequence"/>
</dbReference>
<dbReference type="SMART" id="SM00490">
    <property type="entry name" value="HELICc"/>
    <property type="match status" value="1"/>
</dbReference>
<feature type="region of interest" description="Disordered" evidence="7">
    <location>
        <begin position="1"/>
        <end position="68"/>
    </location>
</feature>
<dbReference type="EC" id="3.6.4.13" evidence="1"/>
<dbReference type="InterPro" id="IPR001650">
    <property type="entry name" value="Helicase_C-like"/>
</dbReference>
<feature type="compositionally biased region" description="Basic residues" evidence="7">
    <location>
        <begin position="594"/>
        <end position="603"/>
    </location>
</feature>
<dbReference type="PROSITE" id="PS00039">
    <property type="entry name" value="DEAD_ATP_HELICASE"/>
    <property type="match status" value="1"/>
</dbReference>
<dbReference type="Pfam" id="PF00271">
    <property type="entry name" value="Helicase_C"/>
    <property type="match status" value="1"/>
</dbReference>
<evidence type="ECO:0000256" key="5">
    <source>
        <dbReference type="ARBA" id="ARBA00022840"/>
    </source>
</evidence>
<name>A0ABU8E3E4_9ACTN</name>
<dbReference type="InterPro" id="IPR000629">
    <property type="entry name" value="RNA-helicase_DEAD-box_CS"/>
</dbReference>
<evidence type="ECO:0000313" key="10">
    <source>
        <dbReference type="EMBL" id="MEI4278167.1"/>
    </source>
</evidence>
<sequence length="615" mass="64839">MSLPHDARSAGRVGAGTDRSTPDRGPRRVGDTDRTAAPLQTEARALTTSQTPTTTATTPEVDHAETGAPAPEELEQHVEELGGAPVAPDSPLFSDFDVHPDVIAALAEVGITRTFAIQELTLPLALAGHDLIGQARTGTGKTLGFGVPMLQRVVPPAEGGDGVPQALVVVPTRELCVQVSRDLAAAGARRGIRVQAIYGGRAFEPQVESLQQGVEIVVGTPGRLLDLAQRGNLILGKVKVLVLDEADEMLDLGFLPDIERILAMVPDKRQTMLFSATMPGPIVTLSRSFMTQPTHIRAHGNDEGSTVPQTTQFIYRAHNLDKPELLSRVLQSRDRGLVMVFCRTKRTAQKVADDLVERGFAAAAVHGDLGQGAREQALRAFRAGKVDVLVATDVAARGIDVTGVSHVVNYQCPEDEKTYVHRIGRTGRAGSTGVAVTLVDWDDIPRWQLINKALDLDFADPPETYSTSPWVYTDLDVPTTATGRLPRAQRTREGLGAETLEDLGETGKRQRTGDRGTDRGGDRGGRGGSSGPGREAPAEETPAAGPRKSRPRRRTRGNGEAAAGAAAATDGPGPAPAAADGAEAGAAAGDGTPRPRRRRRRGGAGRSGGGEPAAS</sequence>
<dbReference type="CDD" id="cd18787">
    <property type="entry name" value="SF2_C_DEAD"/>
    <property type="match status" value="1"/>
</dbReference>
<dbReference type="CDD" id="cd00268">
    <property type="entry name" value="DEADc"/>
    <property type="match status" value="1"/>
</dbReference>
<feature type="region of interest" description="Disordered" evidence="7">
    <location>
        <begin position="482"/>
        <end position="615"/>
    </location>
</feature>
<evidence type="ECO:0000256" key="6">
    <source>
        <dbReference type="RuleBase" id="RU000492"/>
    </source>
</evidence>
<reference evidence="10 11" key="1">
    <citation type="submission" date="2024-03" db="EMBL/GenBank/DDBJ databases">
        <title>Draft genome sequence of Klenkia terrae.</title>
        <authorList>
            <person name="Duangmal K."/>
            <person name="Chantavorakit T."/>
        </authorList>
    </citation>
    <scope>NUCLEOTIDE SEQUENCE [LARGE SCALE GENOMIC DNA]</scope>
    <source>
        <strain evidence="10 11">JCM 17786</strain>
    </source>
</reference>
<keyword evidence="3 6" id="KW-0378">Hydrolase</keyword>
<feature type="compositionally biased region" description="Gly residues" evidence="7">
    <location>
        <begin position="604"/>
        <end position="615"/>
    </location>
</feature>
<dbReference type="GO" id="GO:0016787">
    <property type="term" value="F:hydrolase activity"/>
    <property type="evidence" value="ECO:0007669"/>
    <property type="project" value="UniProtKB-KW"/>
</dbReference>
<keyword evidence="11" id="KW-1185">Reference proteome</keyword>
<dbReference type="Pfam" id="PF00270">
    <property type="entry name" value="DEAD"/>
    <property type="match status" value="1"/>
</dbReference>
<feature type="compositionally biased region" description="Basic and acidic residues" evidence="7">
    <location>
        <begin position="20"/>
        <end position="34"/>
    </location>
</feature>
<feature type="domain" description="Helicase C-terminal" evidence="9">
    <location>
        <begin position="321"/>
        <end position="469"/>
    </location>
</feature>
<evidence type="ECO:0000256" key="4">
    <source>
        <dbReference type="ARBA" id="ARBA00022806"/>
    </source>
</evidence>
<evidence type="ECO:0000256" key="7">
    <source>
        <dbReference type="SAM" id="MobiDB-lite"/>
    </source>
</evidence>
<protein>
    <recommendedName>
        <fullName evidence="1">RNA helicase</fullName>
        <ecNumber evidence="1">3.6.4.13</ecNumber>
    </recommendedName>
</protein>
<dbReference type="InterPro" id="IPR027417">
    <property type="entry name" value="P-loop_NTPase"/>
</dbReference>
<evidence type="ECO:0000259" key="9">
    <source>
        <dbReference type="PROSITE" id="PS51194"/>
    </source>
</evidence>
<feature type="compositionally biased region" description="Low complexity" evidence="7">
    <location>
        <begin position="47"/>
        <end position="58"/>
    </location>
</feature>
<dbReference type="SMART" id="SM00487">
    <property type="entry name" value="DEXDc"/>
    <property type="match status" value="1"/>
</dbReference>